<dbReference type="PROSITE" id="PS51371">
    <property type="entry name" value="CBS"/>
    <property type="match status" value="1"/>
</dbReference>
<comment type="catalytic activity">
    <reaction evidence="6">
        <text>O-acetyl-L-serine + hydrogen sulfide = L-cysteine + acetate</text>
        <dbReference type="Rhea" id="RHEA:14829"/>
        <dbReference type="ChEBI" id="CHEBI:29919"/>
        <dbReference type="ChEBI" id="CHEBI:30089"/>
        <dbReference type="ChEBI" id="CHEBI:35235"/>
        <dbReference type="ChEBI" id="CHEBI:58340"/>
        <dbReference type="EC" id="2.5.1.47"/>
    </reaction>
</comment>
<dbReference type="GO" id="GO:0006535">
    <property type="term" value="P:cysteine biosynthetic process from serine"/>
    <property type="evidence" value="ECO:0007669"/>
    <property type="project" value="InterPro"/>
</dbReference>
<evidence type="ECO:0000256" key="6">
    <source>
        <dbReference type="ARBA" id="ARBA00047931"/>
    </source>
</evidence>
<feature type="domain" description="CBS" evidence="11">
    <location>
        <begin position="340"/>
        <end position="398"/>
    </location>
</feature>
<protein>
    <recommendedName>
        <fullName evidence="7">Cysteine synthase B</fullName>
        <ecNumber evidence="4">2.5.1.47</ecNumber>
    </recommendedName>
    <alternativeName>
        <fullName evidence="8">O-acetylserine (thiol)-lyase B</fullName>
    </alternativeName>
    <alternativeName>
        <fullName evidence="9">O-acetylserine sulfhydrylase B</fullName>
    </alternativeName>
</protein>
<dbReference type="AlphaFoldDB" id="A0A5R9AD91"/>
<reference evidence="13" key="2">
    <citation type="submission" date="2019-06" db="EMBL/GenBank/DDBJ databases">
        <title>AzeR, a transcriptional regulator that responds to azelaic acid in Pseudomonas nitroreducens.</title>
        <authorList>
            <person name="Bez C."/>
            <person name="Javvadi S.G."/>
            <person name="Bertani I."/>
            <person name="Devescovi G."/>
            <person name="Studholme D.J."/>
            <person name="Geller A."/>
            <person name="Levy A."/>
            <person name="Venturi V."/>
        </authorList>
    </citation>
    <scope>NUCLEOTIDE SEQUENCE [LARGE SCALE GENOMIC DNA]</scope>
    <source>
        <strain evidence="13">DSM 9128</strain>
    </source>
</reference>
<accession>A0A5R9AD91</accession>
<dbReference type="Pfam" id="PF00571">
    <property type="entry name" value="CBS"/>
    <property type="match status" value="1"/>
</dbReference>
<comment type="pathway">
    <text evidence="2">Amino-acid biosynthesis; L-cysteine biosynthesis; L-cysteine from L-serine: step 2/2.</text>
</comment>
<dbReference type="InterPro" id="IPR046342">
    <property type="entry name" value="CBS_dom_sf"/>
</dbReference>
<dbReference type="CDD" id="cd01561">
    <property type="entry name" value="CBS_like"/>
    <property type="match status" value="1"/>
</dbReference>
<dbReference type="InterPro" id="IPR001926">
    <property type="entry name" value="TrpB-like_PALP"/>
</dbReference>
<comment type="cofactor">
    <cofactor evidence="1">
        <name>pyridoxal 5'-phosphate</name>
        <dbReference type="ChEBI" id="CHEBI:597326"/>
    </cofactor>
</comment>
<evidence type="ECO:0000259" key="11">
    <source>
        <dbReference type="PROSITE" id="PS51371"/>
    </source>
</evidence>
<keyword evidence="5" id="KW-0663">Pyridoxal phosphate</keyword>
<dbReference type="Gene3D" id="3.10.580.10">
    <property type="entry name" value="CBS-domain"/>
    <property type="match status" value="1"/>
</dbReference>
<name>A0A5R9AD91_PSENT</name>
<keyword evidence="10" id="KW-0129">CBS domain</keyword>
<dbReference type="SUPFAM" id="SSF54631">
    <property type="entry name" value="CBS-domain pair"/>
    <property type="match status" value="1"/>
</dbReference>
<dbReference type="InterPro" id="IPR036052">
    <property type="entry name" value="TrpB-like_PALP_sf"/>
</dbReference>
<organism evidence="12 13">
    <name type="scientific">Pseudomonas nitroreducens</name>
    <dbReference type="NCBI Taxonomy" id="46680"/>
    <lineage>
        <taxon>Bacteria</taxon>
        <taxon>Pseudomonadati</taxon>
        <taxon>Pseudomonadota</taxon>
        <taxon>Gammaproteobacteria</taxon>
        <taxon>Pseudomonadales</taxon>
        <taxon>Pseudomonadaceae</taxon>
        <taxon>Pseudomonas</taxon>
    </lineage>
</organism>
<dbReference type="Proteomes" id="UP000307510">
    <property type="component" value="Unassembled WGS sequence"/>
</dbReference>
<evidence type="ECO:0000256" key="8">
    <source>
        <dbReference type="ARBA" id="ARBA00078257"/>
    </source>
</evidence>
<evidence type="ECO:0000256" key="7">
    <source>
        <dbReference type="ARBA" id="ARBA00072081"/>
    </source>
</evidence>
<dbReference type="Pfam" id="PF00291">
    <property type="entry name" value="PALP"/>
    <property type="match status" value="1"/>
</dbReference>
<dbReference type="InterPro" id="IPR001216">
    <property type="entry name" value="P-phosphate_BS"/>
</dbReference>
<dbReference type="EMBL" id="VASG01000002">
    <property type="protein sequence ID" value="TLP76104.1"/>
    <property type="molecule type" value="Genomic_DNA"/>
</dbReference>
<evidence type="ECO:0000256" key="2">
    <source>
        <dbReference type="ARBA" id="ARBA00004962"/>
    </source>
</evidence>
<dbReference type="Gene3D" id="3.40.50.1100">
    <property type="match status" value="2"/>
</dbReference>
<dbReference type="GO" id="GO:0004124">
    <property type="term" value="F:cysteine synthase activity"/>
    <property type="evidence" value="ECO:0007669"/>
    <property type="project" value="UniProtKB-EC"/>
</dbReference>
<dbReference type="EC" id="2.5.1.47" evidence="4"/>
<dbReference type="FunFam" id="3.40.50.1100:FF:000118">
    <property type="entry name" value="Related to CYS4-cystathionine beta-synthase"/>
    <property type="match status" value="1"/>
</dbReference>
<reference evidence="12 13" key="1">
    <citation type="submission" date="2019-05" db="EMBL/GenBank/DDBJ databases">
        <authorList>
            <person name="Moore K."/>
            <person name="O'Neill P."/>
            <person name="Farbos A."/>
            <person name="Studholme D.J."/>
        </authorList>
    </citation>
    <scope>NUCLEOTIDE SEQUENCE [LARGE SCALE GENOMIC DNA]</scope>
    <source>
        <strain evidence="12 13">DSM 9128</strain>
    </source>
</reference>
<evidence type="ECO:0000256" key="1">
    <source>
        <dbReference type="ARBA" id="ARBA00001933"/>
    </source>
</evidence>
<dbReference type="InterPro" id="IPR050214">
    <property type="entry name" value="Cys_Synth/Cystath_Beta-Synth"/>
</dbReference>
<evidence type="ECO:0000256" key="9">
    <source>
        <dbReference type="ARBA" id="ARBA00079153"/>
    </source>
</evidence>
<dbReference type="PROSITE" id="PS00901">
    <property type="entry name" value="CYS_SYNTHASE"/>
    <property type="match status" value="1"/>
</dbReference>
<dbReference type="PANTHER" id="PTHR10314">
    <property type="entry name" value="CYSTATHIONINE BETA-SYNTHASE"/>
    <property type="match status" value="1"/>
</dbReference>
<evidence type="ECO:0000256" key="3">
    <source>
        <dbReference type="ARBA" id="ARBA00007103"/>
    </source>
</evidence>
<evidence type="ECO:0000313" key="12">
    <source>
        <dbReference type="EMBL" id="TLP76104.1"/>
    </source>
</evidence>
<dbReference type="CDD" id="cd04608">
    <property type="entry name" value="CBS_pair_CBS"/>
    <property type="match status" value="1"/>
</dbReference>
<evidence type="ECO:0000256" key="5">
    <source>
        <dbReference type="ARBA" id="ARBA00022898"/>
    </source>
</evidence>
<dbReference type="SMART" id="SM00116">
    <property type="entry name" value="CBS"/>
    <property type="match status" value="1"/>
</dbReference>
<evidence type="ECO:0000256" key="10">
    <source>
        <dbReference type="PROSITE-ProRule" id="PRU00703"/>
    </source>
</evidence>
<comment type="similarity">
    <text evidence="3">Belongs to the cysteine synthase/cystathionine beta-synthase family.</text>
</comment>
<comment type="caution">
    <text evidence="12">The sequence shown here is derived from an EMBL/GenBank/DDBJ whole genome shotgun (WGS) entry which is preliminary data.</text>
</comment>
<dbReference type="InterPro" id="IPR046353">
    <property type="entry name" value="CBS_C"/>
</dbReference>
<dbReference type="InterPro" id="IPR000644">
    <property type="entry name" value="CBS_dom"/>
</dbReference>
<evidence type="ECO:0000313" key="13">
    <source>
        <dbReference type="Proteomes" id="UP000307510"/>
    </source>
</evidence>
<sequence>MSNESRPAVLDLIGNTPMVRVTRFDTGPCTLFLKLESQNPGGSIKDRIGVAMIEAAERDGRLKPGGVIVEATAGNTGLGLALVGRAKGYRVVLVVPDKMSTEKVLHLRAMGAEVHITRSDVGKGHPEYYQDVAARLAKDLPDAFFADQFNNPANPLAHETGTGPEIWAQTGHDLDAVVVGVGSAGTLTGLTRFFQKVQPELEMVLADPVGSIMAEYSRSGAIGTPGSWAVEGIGEDFVPSIADLSSVRHAYSISDEESFATARELLRNEGIAAGSSTGTLLAAALRFCREQKEPKRVVSLVCDTGTRYLSKIYNDQWMTDQGLLQRKRYGDLRDIIARRFEEGRVVSVGPGDTLLTAFQRMRLADISQLPVLDGKRLVGVIDESDILMGVHDDPAHYRCEVSSAMSDAPETLAPGASLGELEAVLGRGLVAIIADASGFHGLITRFDLLNHLRRTLP</sequence>
<gene>
    <name evidence="12" type="ORF">FEA48_06825</name>
</gene>
<proteinExistence type="inferred from homology"/>
<dbReference type="FunFam" id="3.40.50.1100:FF:000003">
    <property type="entry name" value="Cystathionine beta-synthase"/>
    <property type="match status" value="1"/>
</dbReference>
<dbReference type="SUPFAM" id="SSF53686">
    <property type="entry name" value="Tryptophan synthase beta subunit-like PLP-dependent enzymes"/>
    <property type="match status" value="1"/>
</dbReference>
<dbReference type="RefSeq" id="WP_138213117.1">
    <property type="nucleotide sequence ID" value="NZ_VASG01000002.1"/>
</dbReference>
<evidence type="ECO:0000256" key="4">
    <source>
        <dbReference type="ARBA" id="ARBA00012681"/>
    </source>
</evidence>